<evidence type="ECO:0000259" key="5">
    <source>
        <dbReference type="Pfam" id="PF04101"/>
    </source>
</evidence>
<comment type="similarity">
    <text evidence="2">Belongs to the glycosyltransferase 28 family.</text>
</comment>
<keyword evidence="4" id="KW-0808">Transferase</keyword>
<feature type="domain" description="Diacylglycerol glucosyltransferase N-terminal" evidence="6">
    <location>
        <begin position="15"/>
        <end position="183"/>
    </location>
</feature>
<feature type="domain" description="Glycosyl transferase family 28 C-terminal" evidence="5">
    <location>
        <begin position="235"/>
        <end position="304"/>
    </location>
</feature>
<comment type="subcellular location">
    <subcellularLocation>
        <location evidence="1">Membrane</location>
    </subcellularLocation>
</comment>
<dbReference type="EMBL" id="JBCHKQ010000001">
    <property type="protein sequence ID" value="MEM5947587.1"/>
    <property type="molecule type" value="Genomic_DNA"/>
</dbReference>
<keyword evidence="3" id="KW-0328">Glycosyltransferase</keyword>
<dbReference type="Pfam" id="PF06925">
    <property type="entry name" value="MGDG_synth"/>
    <property type="match status" value="1"/>
</dbReference>
<gene>
    <name evidence="7" type="ORF">WKV44_03420</name>
</gene>
<dbReference type="Proteomes" id="UP001466331">
    <property type="component" value="Unassembled WGS sequence"/>
</dbReference>
<dbReference type="InterPro" id="IPR009695">
    <property type="entry name" value="Diacylglyc_glucosyltr_N"/>
</dbReference>
<protein>
    <submittedName>
        <fullName evidence="7">Glycosyltransferase</fullName>
    </submittedName>
</protein>
<evidence type="ECO:0000259" key="6">
    <source>
        <dbReference type="Pfam" id="PF06925"/>
    </source>
</evidence>
<organism evidence="7 8">
    <name type="scientific">Rarispira pelagica</name>
    <dbReference type="NCBI Taxonomy" id="3141764"/>
    <lineage>
        <taxon>Bacteria</taxon>
        <taxon>Pseudomonadati</taxon>
        <taxon>Spirochaetota</taxon>
        <taxon>Spirochaetia</taxon>
        <taxon>Winmispirales</taxon>
        <taxon>Winmispiraceae</taxon>
        <taxon>Rarispira</taxon>
    </lineage>
</organism>
<dbReference type="InterPro" id="IPR007235">
    <property type="entry name" value="Glyco_trans_28_C"/>
</dbReference>
<dbReference type="SUPFAM" id="SSF53756">
    <property type="entry name" value="UDP-Glycosyltransferase/glycogen phosphorylase"/>
    <property type="match status" value="1"/>
</dbReference>
<name>A0ABU9UA89_9SPIR</name>
<dbReference type="PANTHER" id="PTHR43025">
    <property type="entry name" value="MONOGALACTOSYLDIACYLGLYCEROL SYNTHASE"/>
    <property type="match status" value="1"/>
</dbReference>
<evidence type="ECO:0000313" key="7">
    <source>
        <dbReference type="EMBL" id="MEM5947587.1"/>
    </source>
</evidence>
<dbReference type="InterPro" id="IPR050519">
    <property type="entry name" value="Glycosyltransf_28_UgtP"/>
</dbReference>
<comment type="caution">
    <text evidence="7">The sequence shown here is derived from an EMBL/GenBank/DDBJ whole genome shotgun (WGS) entry which is preliminary data.</text>
</comment>
<evidence type="ECO:0000256" key="1">
    <source>
        <dbReference type="ARBA" id="ARBA00004370"/>
    </source>
</evidence>
<sequence length="373" mass="42008">MKRVLMAMVEVGNGHKAPAESVKRAMEELFPGEFFLHVSDFARESGALVSDRALKKAWESAGRHYRAFRFLYRLVELLPAPGRWYARVAYADFFEKGALFIRDFAPELVFSTYTISSFVAAYARRLYGLDYKLVVFVADPFDAYSWWVEKDADAFIVASTEAADRLASHGVVKDRIFVLPYPVRKDFESAGNNRNAICREFSLEPSNPILLASGGGMGLGKVASYTEHLVRSNLPLNIIFLAGRNRELYSRMKALEKADSVCRLRVLEYTDRVVELTSSCDVVMGKAGASTAMEAAVCCKPVIFTDWIAQNDLAIIKHFTDNGYGWYFKKPAKLVEFFSGNYRRRLEEASGRLRSAGYKSGVDDIARFLADFL</sequence>
<proteinExistence type="inferred from homology"/>
<evidence type="ECO:0000313" key="8">
    <source>
        <dbReference type="Proteomes" id="UP001466331"/>
    </source>
</evidence>
<evidence type="ECO:0000256" key="3">
    <source>
        <dbReference type="ARBA" id="ARBA00022676"/>
    </source>
</evidence>
<dbReference type="RefSeq" id="WP_420069030.1">
    <property type="nucleotide sequence ID" value="NZ_JBCHKQ010000001.1"/>
</dbReference>
<evidence type="ECO:0000256" key="2">
    <source>
        <dbReference type="ARBA" id="ARBA00006962"/>
    </source>
</evidence>
<dbReference type="Gene3D" id="3.40.50.2000">
    <property type="entry name" value="Glycogen Phosphorylase B"/>
    <property type="match status" value="2"/>
</dbReference>
<reference evidence="7 8" key="1">
    <citation type="submission" date="2024-03" db="EMBL/GenBank/DDBJ databases">
        <title>Ignisphaera cupida sp. nov., a hyperthermophilic hydrolytic archaeon from a hot spring of Kamchatka, and proposal of Ignisphaeraceae fam. nov.</title>
        <authorList>
            <person name="Podosokorskaya O.A."/>
            <person name="Elcheninov A.G."/>
            <person name="Maltseva A.I."/>
            <person name="Zayulina K.S."/>
            <person name="Novikov A."/>
            <person name="Merkel A.Y."/>
        </authorList>
    </citation>
    <scope>NUCLEOTIDE SEQUENCE [LARGE SCALE GENOMIC DNA]</scope>
    <source>
        <strain evidence="7 8">38H-sp</strain>
    </source>
</reference>
<accession>A0ABU9UA89</accession>
<keyword evidence="8" id="KW-1185">Reference proteome</keyword>
<dbReference type="PANTHER" id="PTHR43025:SF3">
    <property type="entry name" value="MONOGALACTOSYLDIACYLGLYCEROL SYNTHASE 1, CHLOROPLASTIC"/>
    <property type="match status" value="1"/>
</dbReference>
<dbReference type="Pfam" id="PF04101">
    <property type="entry name" value="Glyco_tran_28_C"/>
    <property type="match status" value="1"/>
</dbReference>
<evidence type="ECO:0000256" key="4">
    <source>
        <dbReference type="ARBA" id="ARBA00022679"/>
    </source>
</evidence>